<feature type="non-terminal residue" evidence="2">
    <location>
        <position position="1"/>
    </location>
</feature>
<reference evidence="2 3" key="1">
    <citation type="journal article" date="2019" name="Sci. Rep.">
        <title>A high-quality genome of Eragrostis curvula grass provides insights into Poaceae evolution and supports new strategies to enhance forage quality.</title>
        <authorList>
            <person name="Carballo J."/>
            <person name="Santos B.A.C.M."/>
            <person name="Zappacosta D."/>
            <person name="Garbus I."/>
            <person name="Selva J.P."/>
            <person name="Gallo C.A."/>
            <person name="Diaz A."/>
            <person name="Albertini E."/>
            <person name="Caccamo M."/>
            <person name="Echenique V."/>
        </authorList>
    </citation>
    <scope>NUCLEOTIDE SEQUENCE [LARGE SCALE GENOMIC DNA]</scope>
    <source>
        <strain evidence="3">cv. Victoria</strain>
        <tissue evidence="2">Leaf</tissue>
    </source>
</reference>
<dbReference type="Gramene" id="TVU01735">
    <property type="protein sequence ID" value="TVU01735"/>
    <property type="gene ID" value="EJB05_52795"/>
</dbReference>
<sequence>MADLGGGGSPLNPSTPGGSKGRKKVGAGDVPGGEKTAEIQGASQVARSSHHGTHETHDPRQVPRDKSTGKMLTGVLVEARSKEGTGEVPPLSDGVKQSGEGNMDRAMVPYKEDNAPEEEGDVVIPGYWVNFPLNKALVPELPVRMKGGVEMDITVREVIVSAAKPVAARGLNYSGAQKARFLAKANSSQGSVNSKTHSRQPNINSVNDIQVESEVLPAGEEGAAASRNAFLEGTEPAKQNIKIAVAPDISNALAMGFQRVMVDDKWMNINVAARGIGSREYVSGLDTIMLMTWRCLMETRCSRC</sequence>
<evidence type="ECO:0000256" key="1">
    <source>
        <dbReference type="SAM" id="MobiDB-lite"/>
    </source>
</evidence>
<dbReference type="AlphaFoldDB" id="A0A5J9SRZ6"/>
<accession>A0A5J9SRZ6</accession>
<comment type="caution">
    <text evidence="2">The sequence shown here is derived from an EMBL/GenBank/DDBJ whole genome shotgun (WGS) entry which is preliminary data.</text>
</comment>
<keyword evidence="3" id="KW-1185">Reference proteome</keyword>
<evidence type="ECO:0000313" key="3">
    <source>
        <dbReference type="Proteomes" id="UP000324897"/>
    </source>
</evidence>
<feature type="region of interest" description="Disordered" evidence="1">
    <location>
        <begin position="1"/>
        <end position="102"/>
    </location>
</feature>
<proteinExistence type="predicted"/>
<name>A0A5J9SRZ6_9POAL</name>
<protein>
    <submittedName>
        <fullName evidence="2">Uncharacterized protein</fullName>
    </submittedName>
</protein>
<evidence type="ECO:0000313" key="2">
    <source>
        <dbReference type="EMBL" id="TVU01735.1"/>
    </source>
</evidence>
<dbReference type="Proteomes" id="UP000324897">
    <property type="component" value="Unassembled WGS sequence"/>
</dbReference>
<feature type="compositionally biased region" description="Basic and acidic residues" evidence="1">
    <location>
        <begin position="52"/>
        <end position="68"/>
    </location>
</feature>
<dbReference type="EMBL" id="RWGY01000392">
    <property type="protein sequence ID" value="TVU01735.1"/>
    <property type="molecule type" value="Genomic_DNA"/>
</dbReference>
<gene>
    <name evidence="2" type="ORF">EJB05_52795</name>
</gene>
<organism evidence="2 3">
    <name type="scientific">Eragrostis curvula</name>
    <name type="common">weeping love grass</name>
    <dbReference type="NCBI Taxonomy" id="38414"/>
    <lineage>
        <taxon>Eukaryota</taxon>
        <taxon>Viridiplantae</taxon>
        <taxon>Streptophyta</taxon>
        <taxon>Embryophyta</taxon>
        <taxon>Tracheophyta</taxon>
        <taxon>Spermatophyta</taxon>
        <taxon>Magnoliopsida</taxon>
        <taxon>Liliopsida</taxon>
        <taxon>Poales</taxon>
        <taxon>Poaceae</taxon>
        <taxon>PACMAD clade</taxon>
        <taxon>Chloridoideae</taxon>
        <taxon>Eragrostideae</taxon>
        <taxon>Eragrostidinae</taxon>
        <taxon>Eragrostis</taxon>
    </lineage>
</organism>